<gene>
    <name evidence="1" type="ORF">V6N12_000412</name>
</gene>
<proteinExistence type="predicted"/>
<reference evidence="1 2" key="1">
    <citation type="journal article" date="2024" name="G3 (Bethesda)">
        <title>Genome assembly of Hibiscus sabdariffa L. provides insights into metabolisms of medicinal natural products.</title>
        <authorList>
            <person name="Kim T."/>
        </authorList>
    </citation>
    <scope>NUCLEOTIDE SEQUENCE [LARGE SCALE GENOMIC DNA]</scope>
    <source>
        <strain evidence="1">TK-2024</strain>
        <tissue evidence="1">Old leaves</tissue>
    </source>
</reference>
<organism evidence="1 2">
    <name type="scientific">Hibiscus sabdariffa</name>
    <name type="common">roselle</name>
    <dbReference type="NCBI Taxonomy" id="183260"/>
    <lineage>
        <taxon>Eukaryota</taxon>
        <taxon>Viridiplantae</taxon>
        <taxon>Streptophyta</taxon>
        <taxon>Embryophyta</taxon>
        <taxon>Tracheophyta</taxon>
        <taxon>Spermatophyta</taxon>
        <taxon>Magnoliopsida</taxon>
        <taxon>eudicotyledons</taxon>
        <taxon>Gunneridae</taxon>
        <taxon>Pentapetalae</taxon>
        <taxon>rosids</taxon>
        <taxon>malvids</taxon>
        <taxon>Malvales</taxon>
        <taxon>Malvaceae</taxon>
        <taxon>Malvoideae</taxon>
        <taxon>Hibiscus</taxon>
    </lineage>
</organism>
<evidence type="ECO:0000313" key="2">
    <source>
        <dbReference type="Proteomes" id="UP001472677"/>
    </source>
</evidence>
<sequence>MIVMTAPCGGPTSWRNNLSSELYSTTVLSLSDHRVAAKTDLVGACVGPRAWLLPMLGGAAAPRLNPRSYLFPSHHGPTSMEL</sequence>
<dbReference type="Proteomes" id="UP001472677">
    <property type="component" value="Unassembled WGS sequence"/>
</dbReference>
<evidence type="ECO:0000313" key="1">
    <source>
        <dbReference type="EMBL" id="KAK8506842.1"/>
    </source>
</evidence>
<keyword evidence="2" id="KW-1185">Reference proteome</keyword>
<dbReference type="EMBL" id="JBBPBM010000113">
    <property type="protein sequence ID" value="KAK8506842.1"/>
    <property type="molecule type" value="Genomic_DNA"/>
</dbReference>
<comment type="caution">
    <text evidence="1">The sequence shown here is derived from an EMBL/GenBank/DDBJ whole genome shotgun (WGS) entry which is preliminary data.</text>
</comment>
<name>A0ABR2BK07_9ROSI</name>
<accession>A0ABR2BK07</accession>
<protein>
    <submittedName>
        <fullName evidence="1">Uncharacterized protein</fullName>
    </submittedName>
</protein>